<protein>
    <submittedName>
        <fullName evidence="3">Uncharacterized protein</fullName>
    </submittedName>
</protein>
<evidence type="ECO:0000313" key="2">
    <source>
        <dbReference type="Proteomes" id="UP000492821"/>
    </source>
</evidence>
<feature type="transmembrane region" description="Helical" evidence="1">
    <location>
        <begin position="50"/>
        <end position="68"/>
    </location>
</feature>
<accession>A0A7E4W121</accession>
<keyword evidence="1" id="KW-0472">Membrane</keyword>
<keyword evidence="1" id="KW-0812">Transmembrane</keyword>
<feature type="transmembrane region" description="Helical" evidence="1">
    <location>
        <begin position="21"/>
        <end position="44"/>
    </location>
</feature>
<reference evidence="2" key="1">
    <citation type="journal article" date="2013" name="Genetics">
        <title>The draft genome and transcriptome of Panagrellus redivivus are shaped by the harsh demands of a free-living lifestyle.</title>
        <authorList>
            <person name="Srinivasan J."/>
            <person name="Dillman A.R."/>
            <person name="Macchietto M.G."/>
            <person name="Heikkinen L."/>
            <person name="Lakso M."/>
            <person name="Fracchia K.M."/>
            <person name="Antoshechkin I."/>
            <person name="Mortazavi A."/>
            <person name="Wong G."/>
            <person name="Sternberg P.W."/>
        </authorList>
    </citation>
    <scope>NUCLEOTIDE SEQUENCE [LARGE SCALE GENOMIC DNA]</scope>
    <source>
        <strain evidence="2">MT8872</strain>
    </source>
</reference>
<organism evidence="2 3">
    <name type="scientific">Panagrellus redivivus</name>
    <name type="common">Microworm</name>
    <dbReference type="NCBI Taxonomy" id="6233"/>
    <lineage>
        <taxon>Eukaryota</taxon>
        <taxon>Metazoa</taxon>
        <taxon>Ecdysozoa</taxon>
        <taxon>Nematoda</taxon>
        <taxon>Chromadorea</taxon>
        <taxon>Rhabditida</taxon>
        <taxon>Tylenchina</taxon>
        <taxon>Panagrolaimomorpha</taxon>
        <taxon>Panagrolaimoidea</taxon>
        <taxon>Panagrolaimidae</taxon>
        <taxon>Panagrellus</taxon>
    </lineage>
</organism>
<dbReference type="Proteomes" id="UP000492821">
    <property type="component" value="Unassembled WGS sequence"/>
</dbReference>
<keyword evidence="2" id="KW-1185">Reference proteome</keyword>
<reference evidence="3" key="2">
    <citation type="submission" date="2020-10" db="UniProtKB">
        <authorList>
            <consortium name="WormBaseParasite"/>
        </authorList>
    </citation>
    <scope>IDENTIFICATION</scope>
</reference>
<dbReference type="WBParaSite" id="Pan_g5200.t1">
    <property type="protein sequence ID" value="Pan_g5200.t1"/>
    <property type="gene ID" value="Pan_g5200"/>
</dbReference>
<evidence type="ECO:0000313" key="3">
    <source>
        <dbReference type="WBParaSite" id="Pan_g5200.t1"/>
    </source>
</evidence>
<feature type="transmembrane region" description="Helical" evidence="1">
    <location>
        <begin position="111"/>
        <end position="132"/>
    </location>
</feature>
<evidence type="ECO:0000256" key="1">
    <source>
        <dbReference type="SAM" id="Phobius"/>
    </source>
</evidence>
<feature type="transmembrane region" description="Helical" evidence="1">
    <location>
        <begin position="75"/>
        <end position="99"/>
    </location>
</feature>
<name>A0A7E4W121_PANRE</name>
<keyword evidence="1" id="KW-1133">Transmembrane helix</keyword>
<proteinExistence type="predicted"/>
<sequence length="163" mass="18533">MFRPKYPNIVKPDYGICGVHIRLLASLAMLPLTVGSAFSIVRWIMTQAYFYIPFDILFIIFIIAVLAADKFERPYLYLPFLTYSIISFCGDIISIGRYIYLLYITELETDYVTVIVESVIGDVYIICTWNIVRKARNYMIAEVVSGNVKQNAAGNGCNRVTDA</sequence>
<dbReference type="AlphaFoldDB" id="A0A7E4W121"/>